<comment type="catalytic activity">
    <reaction evidence="9">
        <text>2 L-dopa + O2 = 2 L-dopaquinone + 2 H2O</text>
        <dbReference type="Rhea" id="RHEA:34287"/>
        <dbReference type="ChEBI" id="CHEBI:15377"/>
        <dbReference type="ChEBI" id="CHEBI:15379"/>
        <dbReference type="ChEBI" id="CHEBI:57504"/>
        <dbReference type="ChEBI" id="CHEBI:57924"/>
        <dbReference type="EC" id="1.14.18.1"/>
    </reaction>
</comment>
<evidence type="ECO:0000256" key="7">
    <source>
        <dbReference type="ARBA" id="ARBA00023033"/>
    </source>
</evidence>
<organism evidence="12 13">
    <name type="scientific">Fusarium anthophilum</name>
    <dbReference type="NCBI Taxonomy" id="48485"/>
    <lineage>
        <taxon>Eukaryota</taxon>
        <taxon>Fungi</taxon>
        <taxon>Dikarya</taxon>
        <taxon>Ascomycota</taxon>
        <taxon>Pezizomycotina</taxon>
        <taxon>Sordariomycetes</taxon>
        <taxon>Hypocreomycetidae</taxon>
        <taxon>Hypocreales</taxon>
        <taxon>Nectriaceae</taxon>
        <taxon>Fusarium</taxon>
        <taxon>Fusarium fujikuroi species complex</taxon>
    </lineage>
</organism>
<dbReference type="Proteomes" id="UP000573603">
    <property type="component" value="Unassembled WGS sequence"/>
</dbReference>
<dbReference type="EC" id="1.14.18.1" evidence="3"/>
<dbReference type="AlphaFoldDB" id="A0A8H5E686"/>
<keyword evidence="6" id="KW-0186">Copper</keyword>
<evidence type="ECO:0000313" key="13">
    <source>
        <dbReference type="Proteomes" id="UP000573603"/>
    </source>
</evidence>
<dbReference type="Gene3D" id="2.60.310.20">
    <property type="match status" value="1"/>
</dbReference>
<evidence type="ECO:0000256" key="10">
    <source>
        <dbReference type="ARBA" id="ARBA00048881"/>
    </source>
</evidence>
<evidence type="ECO:0000256" key="2">
    <source>
        <dbReference type="ARBA" id="ARBA00009928"/>
    </source>
</evidence>
<evidence type="ECO:0000256" key="5">
    <source>
        <dbReference type="ARBA" id="ARBA00023002"/>
    </source>
</evidence>
<keyword evidence="5" id="KW-0560">Oxidoreductase</keyword>
<dbReference type="PRINTS" id="PR00092">
    <property type="entry name" value="TYROSINASE"/>
</dbReference>
<dbReference type="InterPro" id="IPR050316">
    <property type="entry name" value="Tyrosinase/Hemocyanin"/>
</dbReference>
<comment type="caution">
    <text evidence="12">The sequence shown here is derived from an EMBL/GenBank/DDBJ whole genome shotgun (WGS) entry which is preliminary data.</text>
</comment>
<evidence type="ECO:0000256" key="6">
    <source>
        <dbReference type="ARBA" id="ARBA00023008"/>
    </source>
</evidence>
<evidence type="ECO:0000256" key="3">
    <source>
        <dbReference type="ARBA" id="ARBA00011906"/>
    </source>
</evidence>
<dbReference type="GO" id="GO:0042438">
    <property type="term" value="P:melanin biosynthetic process"/>
    <property type="evidence" value="ECO:0007669"/>
    <property type="project" value="UniProtKB-KW"/>
</dbReference>
<dbReference type="GO" id="GO:0004503">
    <property type="term" value="F:tyrosinase activity"/>
    <property type="evidence" value="ECO:0007669"/>
    <property type="project" value="UniProtKB-EC"/>
</dbReference>
<evidence type="ECO:0000256" key="1">
    <source>
        <dbReference type="ARBA" id="ARBA00001973"/>
    </source>
</evidence>
<reference evidence="12 13" key="1">
    <citation type="journal article" date="2020" name="BMC Genomics">
        <title>Correction to: Identification and distribution of gene clusters required for synthesis of sphingolipid metabolism inhibitors in diverse species of the filamentous fungus Fusarium.</title>
        <authorList>
            <person name="Kim H.S."/>
            <person name="Lohmar J.M."/>
            <person name="Busman M."/>
            <person name="Brown D.W."/>
            <person name="Naumann T.A."/>
            <person name="Divon H.H."/>
            <person name="Lysoe E."/>
            <person name="Uhlig S."/>
            <person name="Proctor R.H."/>
        </authorList>
    </citation>
    <scope>NUCLEOTIDE SEQUENCE [LARGE SCALE GENOMIC DNA]</scope>
    <source>
        <strain evidence="12 13">NRRL 25214</strain>
    </source>
</reference>
<evidence type="ECO:0000259" key="11">
    <source>
        <dbReference type="PROSITE" id="PS00498"/>
    </source>
</evidence>
<evidence type="ECO:0000256" key="9">
    <source>
        <dbReference type="ARBA" id="ARBA00048233"/>
    </source>
</evidence>
<dbReference type="Gene3D" id="1.10.1280.10">
    <property type="entry name" value="Di-copper center containing domain from catechol oxidase"/>
    <property type="match status" value="1"/>
</dbReference>
<dbReference type="Pfam" id="PF00264">
    <property type="entry name" value="Tyrosinase"/>
    <property type="match status" value="1"/>
</dbReference>
<evidence type="ECO:0000256" key="4">
    <source>
        <dbReference type="ARBA" id="ARBA00022723"/>
    </source>
</evidence>
<protein>
    <recommendedName>
        <fullName evidence="3">tyrosinase</fullName>
        <ecNumber evidence="3">1.14.18.1</ecNumber>
    </recommendedName>
</protein>
<dbReference type="GO" id="GO:0046872">
    <property type="term" value="F:metal ion binding"/>
    <property type="evidence" value="ECO:0007669"/>
    <property type="project" value="UniProtKB-KW"/>
</dbReference>
<comment type="similarity">
    <text evidence="2">Belongs to the tyrosinase family.</text>
</comment>
<dbReference type="SUPFAM" id="SSF48056">
    <property type="entry name" value="Di-copper centre-containing domain"/>
    <property type="match status" value="1"/>
</dbReference>
<accession>A0A8H5E686</accession>
<evidence type="ECO:0000313" key="12">
    <source>
        <dbReference type="EMBL" id="KAF5248705.1"/>
    </source>
</evidence>
<dbReference type="Pfam" id="PF18132">
    <property type="entry name" value="Tyrosinase_C"/>
    <property type="match status" value="1"/>
</dbReference>
<evidence type="ECO:0000256" key="8">
    <source>
        <dbReference type="ARBA" id="ARBA00023101"/>
    </source>
</evidence>
<gene>
    <name evidence="12" type="ORF">FANTH_5775</name>
</gene>
<comment type="cofactor">
    <cofactor evidence="1">
        <name>Cu(2+)</name>
        <dbReference type="ChEBI" id="CHEBI:29036"/>
    </cofactor>
</comment>
<keyword evidence="7" id="KW-0503">Monooxygenase</keyword>
<keyword evidence="8" id="KW-0470">Melanin biosynthesis</keyword>
<dbReference type="InterPro" id="IPR041640">
    <property type="entry name" value="Tyrosinase_C"/>
</dbReference>
<sequence length="692" mass="78800">MSNPTLDQLEDAHKNGVVLGLAGFGTGQRLDIDVMLTEQPDTFNLYLIALMELQGMKDLPWPTPEGYSFEDGSQADLKMSWFQLTGIHGQPVAPWDGEGPGYYCAHTQPYFGTWHRPYLAMMEQTIFRQVANVAKRFSESNIPEEQKKKYLDAAKEFRLPYWDYYRPRANTKPTFPGVTNPDDGTTTGPLDWGAPQIFTLPTVMVRRLPDNELKPMKNPFFQFKFSLEQLNKIKLDQDPRKRIPRALGNILETIRHGGSNDKATESMNSWLNQERENRIRLCLALIEDEVYRNFRTFSTNAVFPRPNENPEATLERASGSIEDLHNSYHGIIGGPVGHMNDPSTAAFDPIFWMHHCQIDRLFAIWQAANGDEHWFNELPKGQQELATIDLTPFRESVSENKEKKYWTSDMSRRTTDFGYTYPDLAGGQKGDTVRKEFREKYEWSRRTTARPVFGTPPDNMKPIQVGKAQVFHYKPDTPSGNLFKGPGLPIHEMQQQTLMAAMSSSPQYADDWYIDVVVERMLANGTYTIYYIIGDVQGHTGQEWSTLPGFAGLSHILAAPPSVCENCANHQEQAKLVTSTTPITSLLLDYVQIGKLSNMEEENVKKFLIDNLKWRAQTVSKACSDIEFRALMTDSFFNEQIAGEVLNPRDMDRNHTFNLSISRKRTPVPRSAGDVQYDTYPEVIEAIINNSS</sequence>
<proteinExistence type="inferred from homology"/>
<dbReference type="InterPro" id="IPR002227">
    <property type="entry name" value="Tyrosinase_Cu-bd"/>
</dbReference>
<dbReference type="InterPro" id="IPR008922">
    <property type="entry name" value="Di-copper_centre_dom_sf"/>
</dbReference>
<name>A0A8H5E686_9HYPO</name>
<dbReference type="PROSITE" id="PS00498">
    <property type="entry name" value="TYROSINASE_2"/>
    <property type="match status" value="1"/>
</dbReference>
<comment type="catalytic activity">
    <reaction evidence="10">
        <text>L-tyrosine + O2 = L-dopaquinone + H2O</text>
        <dbReference type="Rhea" id="RHEA:18117"/>
        <dbReference type="ChEBI" id="CHEBI:15377"/>
        <dbReference type="ChEBI" id="CHEBI:15379"/>
        <dbReference type="ChEBI" id="CHEBI:57924"/>
        <dbReference type="ChEBI" id="CHEBI:58315"/>
        <dbReference type="EC" id="1.14.18.1"/>
    </reaction>
</comment>
<dbReference type="EMBL" id="JABEVY010000126">
    <property type="protein sequence ID" value="KAF5248705.1"/>
    <property type="molecule type" value="Genomic_DNA"/>
</dbReference>
<keyword evidence="4" id="KW-0479">Metal-binding</keyword>
<dbReference type="PANTHER" id="PTHR11474">
    <property type="entry name" value="TYROSINASE FAMILY MEMBER"/>
    <property type="match status" value="1"/>
</dbReference>
<dbReference type="PANTHER" id="PTHR11474:SF76">
    <property type="entry name" value="SHKT DOMAIN-CONTAINING PROTEIN"/>
    <property type="match status" value="1"/>
</dbReference>
<feature type="domain" description="Tyrosinase copper-binding" evidence="11">
    <location>
        <begin position="348"/>
        <end position="359"/>
    </location>
</feature>
<keyword evidence="13" id="KW-1185">Reference proteome</keyword>